<dbReference type="RefSeq" id="WP_070609506.1">
    <property type="nucleotide sequence ID" value="NZ_JASOOE010000005.1"/>
</dbReference>
<dbReference type="AlphaFoldDB" id="A0AAJ1V358"/>
<proteinExistence type="predicted"/>
<dbReference type="Proteomes" id="UP001229251">
    <property type="component" value="Unassembled WGS sequence"/>
</dbReference>
<protein>
    <submittedName>
        <fullName evidence="1">Uncharacterized protein</fullName>
    </submittedName>
</protein>
<evidence type="ECO:0000313" key="1">
    <source>
        <dbReference type="EMBL" id="MDK7187071.1"/>
    </source>
</evidence>
<accession>A0AAJ1V358</accession>
<organism evidence="1 2">
    <name type="scientific">Facklamia hominis</name>
    <dbReference type="NCBI Taxonomy" id="178214"/>
    <lineage>
        <taxon>Bacteria</taxon>
        <taxon>Bacillati</taxon>
        <taxon>Bacillota</taxon>
        <taxon>Bacilli</taxon>
        <taxon>Lactobacillales</taxon>
        <taxon>Aerococcaceae</taxon>
        <taxon>Facklamia</taxon>
    </lineage>
</organism>
<sequence length="87" mass="10648">MTKSEEAVQWFDRVLSKQISLWDFSFDFGEWLAYENGDELEKENEKLFDLLNDFLPDKLEELDSYELEDNRSWLEEYRNKSKKLIEK</sequence>
<reference evidence="1" key="1">
    <citation type="submission" date="2023-05" db="EMBL/GenBank/DDBJ databases">
        <title>Cataloging the Phylogenetic Diversity of Human Bladder Bacteria.</title>
        <authorList>
            <person name="Du J."/>
        </authorList>
    </citation>
    <scope>NUCLEOTIDE SEQUENCE</scope>
    <source>
        <strain evidence="1">UMB1231</strain>
    </source>
</reference>
<dbReference type="EMBL" id="JASOOE010000005">
    <property type="protein sequence ID" value="MDK7187071.1"/>
    <property type="molecule type" value="Genomic_DNA"/>
</dbReference>
<name>A0AAJ1V358_9LACT</name>
<gene>
    <name evidence="1" type="ORF">QP433_03665</name>
</gene>
<comment type="caution">
    <text evidence="1">The sequence shown here is derived from an EMBL/GenBank/DDBJ whole genome shotgun (WGS) entry which is preliminary data.</text>
</comment>
<evidence type="ECO:0000313" key="2">
    <source>
        <dbReference type="Proteomes" id="UP001229251"/>
    </source>
</evidence>